<name>A0A6J6R2V1_9ZZZZ</name>
<accession>A0A6J6R2V1</accession>
<reference evidence="1" key="1">
    <citation type="submission" date="2020-05" db="EMBL/GenBank/DDBJ databases">
        <authorList>
            <person name="Chiriac C."/>
            <person name="Salcher M."/>
            <person name="Ghai R."/>
            <person name="Kavagutti S V."/>
        </authorList>
    </citation>
    <scope>NUCLEOTIDE SEQUENCE</scope>
</reference>
<organism evidence="1">
    <name type="scientific">freshwater metagenome</name>
    <dbReference type="NCBI Taxonomy" id="449393"/>
    <lineage>
        <taxon>unclassified sequences</taxon>
        <taxon>metagenomes</taxon>
        <taxon>ecological metagenomes</taxon>
    </lineage>
</organism>
<sequence>MVSEPIENGSAPDPTIAAEPPLDPPALSFGFTGLLQSPVKALAVTAPSAPSAIVVVKVGIAPSSRSRETIQPSWVAGTSLLRAPDVVTIPLISILAFTPKGIPSIADLLTPFALLESASNASTREYSILCSTAWCTSIVRRAVSTSSREVTSPASSRRIVSESADFMLEHLPGE</sequence>
<dbReference type="AlphaFoldDB" id="A0A6J6R2V1"/>
<evidence type="ECO:0000313" key="1">
    <source>
        <dbReference type="EMBL" id="CAB4717987.1"/>
    </source>
</evidence>
<dbReference type="EMBL" id="CAEZXW010000156">
    <property type="protein sequence ID" value="CAB4717987.1"/>
    <property type="molecule type" value="Genomic_DNA"/>
</dbReference>
<protein>
    <submittedName>
        <fullName evidence="1">Unannotated protein</fullName>
    </submittedName>
</protein>
<proteinExistence type="predicted"/>
<gene>
    <name evidence="1" type="ORF">UFOPK2593_01517</name>
</gene>